<name>A0AAU9IHT3_9CILI</name>
<dbReference type="EMBL" id="CAJZBQ010000012">
    <property type="protein sequence ID" value="CAG9314450.1"/>
    <property type="molecule type" value="Genomic_DNA"/>
</dbReference>
<evidence type="ECO:0000313" key="1">
    <source>
        <dbReference type="EMBL" id="CAG9314450.1"/>
    </source>
</evidence>
<protein>
    <submittedName>
        <fullName evidence="1">Uncharacterized protein</fullName>
    </submittedName>
</protein>
<dbReference type="Proteomes" id="UP001162131">
    <property type="component" value="Unassembled WGS sequence"/>
</dbReference>
<accession>A0AAU9IHT3</accession>
<comment type="caution">
    <text evidence="1">The sequence shown here is derived from an EMBL/GenBank/DDBJ whole genome shotgun (WGS) entry which is preliminary data.</text>
</comment>
<reference evidence="1" key="1">
    <citation type="submission" date="2021-09" db="EMBL/GenBank/DDBJ databases">
        <authorList>
            <consortium name="AG Swart"/>
            <person name="Singh M."/>
            <person name="Singh A."/>
            <person name="Seah K."/>
            <person name="Emmerich C."/>
        </authorList>
    </citation>
    <scope>NUCLEOTIDE SEQUENCE</scope>
    <source>
        <strain evidence="1">ATCC30299</strain>
    </source>
</reference>
<gene>
    <name evidence="1" type="ORF">BSTOLATCC_MIC11455</name>
</gene>
<proteinExistence type="predicted"/>
<sequence>MFIINLPFKLKSTLWNIFRLSDCRYFYLNYINWNINKFYEFLKTSIAHKNPLFLFMFRYNIYSCEVHISQHLKSKSQNVHIPETLYFTPHEETNKALYLIRINASLSSLQSQIIDEFYKK</sequence>
<dbReference type="AlphaFoldDB" id="A0AAU9IHT3"/>
<keyword evidence="2" id="KW-1185">Reference proteome</keyword>
<evidence type="ECO:0000313" key="2">
    <source>
        <dbReference type="Proteomes" id="UP001162131"/>
    </source>
</evidence>
<organism evidence="1 2">
    <name type="scientific">Blepharisma stoltei</name>
    <dbReference type="NCBI Taxonomy" id="1481888"/>
    <lineage>
        <taxon>Eukaryota</taxon>
        <taxon>Sar</taxon>
        <taxon>Alveolata</taxon>
        <taxon>Ciliophora</taxon>
        <taxon>Postciliodesmatophora</taxon>
        <taxon>Heterotrichea</taxon>
        <taxon>Heterotrichida</taxon>
        <taxon>Blepharismidae</taxon>
        <taxon>Blepharisma</taxon>
    </lineage>
</organism>